<keyword evidence="2" id="KW-1185">Reference proteome</keyword>
<gene>
    <name evidence="1" type="ORF">LMG32289_05514</name>
</gene>
<dbReference type="RefSeq" id="WP_223994154.1">
    <property type="nucleotide sequence ID" value="NZ_CAJZAG010000012.1"/>
</dbReference>
<dbReference type="Proteomes" id="UP000706525">
    <property type="component" value="Unassembled WGS sequence"/>
</dbReference>
<evidence type="ECO:0000313" key="2">
    <source>
        <dbReference type="Proteomes" id="UP000706525"/>
    </source>
</evidence>
<proteinExistence type="predicted"/>
<organism evidence="1 2">
    <name type="scientific">Cupriavidus pampae</name>
    <dbReference type="NCBI Taxonomy" id="659251"/>
    <lineage>
        <taxon>Bacteria</taxon>
        <taxon>Pseudomonadati</taxon>
        <taxon>Pseudomonadota</taxon>
        <taxon>Betaproteobacteria</taxon>
        <taxon>Burkholderiales</taxon>
        <taxon>Burkholderiaceae</taxon>
        <taxon>Cupriavidus</taxon>
    </lineage>
</organism>
<comment type="caution">
    <text evidence="1">The sequence shown here is derived from an EMBL/GenBank/DDBJ whole genome shotgun (WGS) entry which is preliminary data.</text>
</comment>
<name>A0ABM8XUS4_9BURK</name>
<protein>
    <submittedName>
        <fullName evidence="1">Uncharacterized protein</fullName>
    </submittedName>
</protein>
<sequence>MPSSITAIAAAGPATGLADAKAVKPRFAIARDRVQQVGGVPVTTRRWWDGQRFVSGRDDAQPAKAYASAGRALAALRQMVKRSVAFEDECRLVALP</sequence>
<reference evidence="1 2" key="1">
    <citation type="submission" date="2021-08" db="EMBL/GenBank/DDBJ databases">
        <authorList>
            <person name="Peeters C."/>
        </authorList>
    </citation>
    <scope>NUCLEOTIDE SEQUENCE [LARGE SCALE GENOMIC DNA]</scope>
    <source>
        <strain evidence="1 2">LMG 32289</strain>
    </source>
</reference>
<accession>A0ABM8XUS4</accession>
<dbReference type="EMBL" id="CAJZAG010000012">
    <property type="protein sequence ID" value="CAG9184115.1"/>
    <property type="molecule type" value="Genomic_DNA"/>
</dbReference>
<evidence type="ECO:0000313" key="1">
    <source>
        <dbReference type="EMBL" id="CAG9184115.1"/>
    </source>
</evidence>